<accession>A0A835MAP6</accession>
<organism evidence="1 2">
    <name type="scientific">Coptis chinensis</name>
    <dbReference type="NCBI Taxonomy" id="261450"/>
    <lineage>
        <taxon>Eukaryota</taxon>
        <taxon>Viridiplantae</taxon>
        <taxon>Streptophyta</taxon>
        <taxon>Embryophyta</taxon>
        <taxon>Tracheophyta</taxon>
        <taxon>Spermatophyta</taxon>
        <taxon>Magnoliopsida</taxon>
        <taxon>Ranunculales</taxon>
        <taxon>Ranunculaceae</taxon>
        <taxon>Coptidoideae</taxon>
        <taxon>Coptis</taxon>
    </lineage>
</organism>
<dbReference type="EMBL" id="JADFTS010000002">
    <property type="protein sequence ID" value="KAF9620034.1"/>
    <property type="molecule type" value="Genomic_DNA"/>
</dbReference>
<evidence type="ECO:0000313" key="2">
    <source>
        <dbReference type="Proteomes" id="UP000631114"/>
    </source>
</evidence>
<gene>
    <name evidence="1" type="ORF">IFM89_010650</name>
</gene>
<reference evidence="1 2" key="1">
    <citation type="submission" date="2020-10" db="EMBL/GenBank/DDBJ databases">
        <title>The Coptis chinensis genome and diversification of protoberbering-type alkaloids.</title>
        <authorList>
            <person name="Wang B."/>
            <person name="Shu S."/>
            <person name="Song C."/>
            <person name="Liu Y."/>
        </authorList>
    </citation>
    <scope>NUCLEOTIDE SEQUENCE [LARGE SCALE GENOMIC DNA]</scope>
    <source>
        <strain evidence="1">HL-2020</strain>
        <tissue evidence="1">Leaf</tissue>
    </source>
</reference>
<proteinExistence type="predicted"/>
<feature type="non-terminal residue" evidence="1">
    <location>
        <position position="67"/>
    </location>
</feature>
<dbReference type="OrthoDB" id="1919332at2759"/>
<dbReference type="Proteomes" id="UP000631114">
    <property type="component" value="Unassembled WGS sequence"/>
</dbReference>
<comment type="caution">
    <text evidence="1">The sequence shown here is derived from an EMBL/GenBank/DDBJ whole genome shotgun (WGS) entry which is preliminary data.</text>
</comment>
<name>A0A835MAP6_9MAGN</name>
<keyword evidence="2" id="KW-1185">Reference proteome</keyword>
<protein>
    <submittedName>
        <fullName evidence="1">Uncharacterized protein</fullName>
    </submittedName>
</protein>
<dbReference type="AlphaFoldDB" id="A0A835MAP6"/>
<sequence length="67" mass="7715">MDKEDPSRKHGRVDSWKKGHERRGWNYISGQTHYALLQSPTLHPILKLKGEMNEMKSSLSNVIGVLK</sequence>
<evidence type="ECO:0000313" key="1">
    <source>
        <dbReference type="EMBL" id="KAF9620034.1"/>
    </source>
</evidence>